<dbReference type="RefSeq" id="WP_153113943.1">
    <property type="nucleotide sequence ID" value="NZ_VZAS01000173.1"/>
</dbReference>
<dbReference type="Proteomes" id="UP000420635">
    <property type="component" value="Unassembled WGS sequence"/>
</dbReference>
<reference evidence="2" key="1">
    <citation type="submission" date="2019-09" db="EMBL/GenBank/DDBJ databases">
        <title>Distinct polysaccharide growth profiles of human intestinal Prevotella copri isolates.</title>
        <authorList>
            <person name="Fehlner-Peach H."/>
            <person name="Magnabosco C."/>
            <person name="Raghavan V."/>
            <person name="Scher J.U."/>
            <person name="Tett A."/>
            <person name="Cox L.M."/>
            <person name="Gottsegen C."/>
            <person name="Watters A."/>
            <person name="Wiltshire- Gordon J.D."/>
            <person name="Segata N."/>
            <person name="Bonneau R."/>
            <person name="Littman D.R."/>
        </authorList>
    </citation>
    <scope>NUCLEOTIDE SEQUENCE [LARGE SCALE GENOMIC DNA]</scope>
    <source>
        <strain evidence="2">iP54</strain>
    </source>
</reference>
<protein>
    <submittedName>
        <fullName evidence="1">Uncharacterized protein</fullName>
    </submittedName>
</protein>
<proteinExistence type="predicted"/>
<evidence type="ECO:0000313" key="1">
    <source>
        <dbReference type="EMBL" id="MQN91352.1"/>
    </source>
</evidence>
<comment type="caution">
    <text evidence="1">The sequence shown here is derived from an EMBL/GenBank/DDBJ whole genome shotgun (WGS) entry which is preliminary data.</text>
</comment>
<name>A0A646HN94_9BACT</name>
<accession>A0A646HN94</accession>
<organism evidence="1 2">
    <name type="scientific">Segatella copri</name>
    <dbReference type="NCBI Taxonomy" id="165179"/>
    <lineage>
        <taxon>Bacteria</taxon>
        <taxon>Pseudomonadati</taxon>
        <taxon>Bacteroidota</taxon>
        <taxon>Bacteroidia</taxon>
        <taxon>Bacteroidales</taxon>
        <taxon>Prevotellaceae</taxon>
        <taxon>Segatella</taxon>
    </lineage>
</organism>
<dbReference type="AlphaFoldDB" id="A0A646HN94"/>
<gene>
    <name evidence="1" type="ORF">F7D59_16210</name>
</gene>
<dbReference type="EMBL" id="VZBQ01000164">
    <property type="protein sequence ID" value="MQN91352.1"/>
    <property type="molecule type" value="Genomic_DNA"/>
</dbReference>
<evidence type="ECO:0000313" key="2">
    <source>
        <dbReference type="Proteomes" id="UP000420635"/>
    </source>
</evidence>
<sequence length="241" mass="27318">MFILSLKVILAFVLTAIPFAYHAWVQPNQDRSPLLRNLSTAMMACLPKIRGVVKKARSFLSWYYDKMKISISARKLFALVLVMVLLAVQYVDYETTLYAVRTNHLIGEASSFLEMDKAGMGSYLWNAWEKKQFFLPSQTPYNIIAINLLCTFLLFNYRIAENVLTCLNQKKVIFSLSAAVSVALILIDGRLLIGSECIYILLGAGAIFPKFVGHGQDGSKESLRHIVRELREWKEISRKAA</sequence>